<dbReference type="InParanoid" id="A0A161TC81"/>
<accession>A0A161TC81</accession>
<feature type="compositionally biased region" description="Basic and acidic residues" evidence="1">
    <location>
        <begin position="36"/>
        <end position="49"/>
    </location>
</feature>
<dbReference type="OrthoDB" id="10251727at2759"/>
<dbReference type="InterPro" id="IPR016095">
    <property type="entry name" value="Ribosomal_uL1_3-a/b-sand"/>
</dbReference>
<evidence type="ECO:0000256" key="1">
    <source>
        <dbReference type="SAM" id="MobiDB-lite"/>
    </source>
</evidence>
<protein>
    <submittedName>
        <fullName evidence="2">Ribosomal protein L1</fullName>
    </submittedName>
</protein>
<feature type="region of interest" description="Disordered" evidence="1">
    <location>
        <begin position="1"/>
        <end position="65"/>
    </location>
</feature>
<dbReference type="AlphaFoldDB" id="A0A161TC81"/>
<keyword evidence="2" id="KW-0687">Ribonucleoprotein</keyword>
<organism evidence="2 3">
    <name type="scientific">Xylona heveae (strain CBS 132557 / TC161)</name>
    <dbReference type="NCBI Taxonomy" id="1328760"/>
    <lineage>
        <taxon>Eukaryota</taxon>
        <taxon>Fungi</taxon>
        <taxon>Dikarya</taxon>
        <taxon>Ascomycota</taxon>
        <taxon>Pezizomycotina</taxon>
        <taxon>Xylonomycetes</taxon>
        <taxon>Xylonales</taxon>
        <taxon>Xylonaceae</taxon>
        <taxon>Xylona</taxon>
    </lineage>
</organism>
<keyword evidence="3" id="KW-1185">Reference proteome</keyword>
<dbReference type="STRING" id="1328760.A0A161TC81"/>
<feature type="compositionally biased region" description="Acidic residues" evidence="1">
    <location>
        <begin position="55"/>
        <end position="65"/>
    </location>
</feature>
<feature type="region of interest" description="Disordered" evidence="1">
    <location>
        <begin position="192"/>
        <end position="216"/>
    </location>
</feature>
<dbReference type="GeneID" id="28896123"/>
<name>A0A161TC81_XYLHT</name>
<dbReference type="OMA" id="PQRAYKN"/>
<feature type="region of interest" description="Disordered" evidence="1">
    <location>
        <begin position="330"/>
        <end position="363"/>
    </location>
</feature>
<dbReference type="GO" id="GO:0005840">
    <property type="term" value="C:ribosome"/>
    <property type="evidence" value="ECO:0007669"/>
    <property type="project" value="UniProtKB-KW"/>
</dbReference>
<evidence type="ECO:0000313" key="2">
    <source>
        <dbReference type="EMBL" id="KZF23367.1"/>
    </source>
</evidence>
<dbReference type="EMBL" id="KV407457">
    <property type="protein sequence ID" value="KZF23367.1"/>
    <property type="molecule type" value="Genomic_DNA"/>
</dbReference>
<evidence type="ECO:0000313" key="3">
    <source>
        <dbReference type="Proteomes" id="UP000076632"/>
    </source>
</evidence>
<dbReference type="InterPro" id="IPR028364">
    <property type="entry name" value="Ribosomal_uL1/biogenesis"/>
</dbReference>
<reference evidence="2 3" key="1">
    <citation type="journal article" date="2016" name="Fungal Biol.">
        <title>The genome of Xylona heveae provides a window into fungal endophytism.</title>
        <authorList>
            <person name="Gazis R."/>
            <person name="Kuo A."/>
            <person name="Riley R."/>
            <person name="LaButti K."/>
            <person name="Lipzen A."/>
            <person name="Lin J."/>
            <person name="Amirebrahimi M."/>
            <person name="Hesse C.N."/>
            <person name="Spatafora J.W."/>
            <person name="Henrissat B."/>
            <person name="Hainaut M."/>
            <person name="Grigoriev I.V."/>
            <person name="Hibbett D.S."/>
        </authorList>
    </citation>
    <scope>NUCLEOTIDE SEQUENCE [LARGE SCALE GENOMIC DNA]</scope>
    <source>
        <strain evidence="2 3">TC161</strain>
    </source>
</reference>
<proteinExistence type="predicted"/>
<dbReference type="CDD" id="cd00403">
    <property type="entry name" value="Ribosomal_L1"/>
    <property type="match status" value="1"/>
</dbReference>
<keyword evidence="2" id="KW-0689">Ribosomal protein</keyword>
<dbReference type="InterPro" id="IPR023674">
    <property type="entry name" value="Ribosomal_uL1-like"/>
</dbReference>
<dbReference type="GO" id="GO:0003723">
    <property type="term" value="F:RNA binding"/>
    <property type="evidence" value="ECO:0007669"/>
    <property type="project" value="InterPro"/>
</dbReference>
<dbReference type="RefSeq" id="XP_018188922.1">
    <property type="nucleotide sequence ID" value="XM_018330986.1"/>
</dbReference>
<gene>
    <name evidence="2" type="ORF">L228DRAFT_237945</name>
</gene>
<dbReference type="Gene3D" id="3.40.50.790">
    <property type="match status" value="1"/>
</dbReference>
<feature type="compositionally biased region" description="Polar residues" evidence="1">
    <location>
        <begin position="1"/>
        <end position="17"/>
    </location>
</feature>
<dbReference type="Pfam" id="PF00687">
    <property type="entry name" value="Ribosomal_L1"/>
    <property type="match status" value="1"/>
</dbReference>
<dbReference type="SUPFAM" id="SSF56808">
    <property type="entry name" value="Ribosomal protein L1"/>
    <property type="match status" value="1"/>
</dbReference>
<dbReference type="Proteomes" id="UP000076632">
    <property type="component" value="Unassembled WGS sequence"/>
</dbReference>
<dbReference type="PANTHER" id="PTHR23105">
    <property type="entry name" value="RIBOSOMAL PROTEIN L7AE FAMILY MEMBER"/>
    <property type="match status" value="1"/>
</dbReference>
<feature type="compositionally biased region" description="Basic and acidic residues" evidence="1">
    <location>
        <begin position="199"/>
        <end position="213"/>
    </location>
</feature>
<sequence length="420" mass="45642">MAPTSTSLTSKVASGSPYQLDRSQTKKASSALLKHIKSEEKRTESESTKKNLLANDDDSSDEVDDSEDTPIWLVLTTKKHIVDKKRLKPGKISMPHSLNTSPNSTICLITADPQRSFKDVVAHDSFPKPLASRIGRVIGISKLKAKYKSYESRRQLLSEYDIFLADDRIVTLLPNLLGKIFFKGGSKRPVPVNLSAPKKAQDKSTPKNGDEGKSIASPKAMAEEIERALSAALVHLSPSVTTSVRVGKASWGPEKVAANVEAVVNGLTEKFVTKGWRNVRSVHIKGPNTMALPIWLADELWVDEGDVLEDAPAENEALEGKDEVKKIADAPAEAASSKRKAREGEEEQRPKKAKKADKAEGDDLAKEIALRKEKLKKQKAQAAAETEGDSVVSKVSKEVPLADGGKAKIKAKKTKTVKSA</sequence>
<dbReference type="InterPro" id="IPR050257">
    <property type="entry name" value="eL8/uL1-like"/>
</dbReference>